<dbReference type="AlphaFoldDB" id="A0A0W7X7B2"/>
<evidence type="ECO:0000259" key="1">
    <source>
        <dbReference type="Pfam" id="PF01636"/>
    </source>
</evidence>
<name>A0A0W7X7B2_9ACTN</name>
<dbReference type="STRING" id="1765722.AT728_06185"/>
<dbReference type="SUPFAM" id="SSF56112">
    <property type="entry name" value="Protein kinase-like (PK-like)"/>
    <property type="match status" value="1"/>
</dbReference>
<dbReference type="InterPro" id="IPR011009">
    <property type="entry name" value="Kinase-like_dom_sf"/>
</dbReference>
<evidence type="ECO:0000313" key="2">
    <source>
        <dbReference type="EMBL" id="KUF18651.1"/>
    </source>
</evidence>
<dbReference type="Proteomes" id="UP000054804">
    <property type="component" value="Unassembled WGS sequence"/>
</dbReference>
<sequence length="335" mass="37108">MPTAGPAFRLLPEIESSRLEDVTRSISQDVSSKVKDHLVRRGVTLIGENSRRQIMGRGQGRFYKSLTLDSARRLKDFYPRLRQSALSSGFVPRLIEIESLDEEVGLACFEYVQGRIGHTRDTKECCTLYAELQAASVRESTQPAQALIDVCRNEVSTWNEELLQSWDPVNWTDPKILNWAGVDAAAMTEVGIPVLRSVPTLLAALSGNENCSPVHADLYVGNLLRTPDGRSAIVDWDEGYWGLPGMGLQILLREAMDDGVEGLEYENLLELAPGFAALGLSEADLAIRTLAGAVVEIAGVRQSLRELNRPRERHAAYLAAWACRYAWVIKKAQSL</sequence>
<feature type="domain" description="Aminoglycoside phosphotransferase" evidence="1">
    <location>
        <begin position="63"/>
        <end position="255"/>
    </location>
</feature>
<proteinExistence type="predicted"/>
<dbReference type="Gene3D" id="3.90.1200.10">
    <property type="match status" value="1"/>
</dbReference>
<dbReference type="Pfam" id="PF01636">
    <property type="entry name" value="APH"/>
    <property type="match status" value="1"/>
</dbReference>
<protein>
    <recommendedName>
        <fullName evidence="1">Aminoglycoside phosphotransferase domain-containing protein</fullName>
    </recommendedName>
</protein>
<evidence type="ECO:0000313" key="3">
    <source>
        <dbReference type="Proteomes" id="UP000054804"/>
    </source>
</evidence>
<dbReference type="InterPro" id="IPR002575">
    <property type="entry name" value="Aminoglycoside_PTrfase"/>
</dbReference>
<organism evidence="2 3">
    <name type="scientific">Streptomyces silvensis</name>
    <dbReference type="NCBI Taxonomy" id="1765722"/>
    <lineage>
        <taxon>Bacteria</taxon>
        <taxon>Bacillati</taxon>
        <taxon>Actinomycetota</taxon>
        <taxon>Actinomycetes</taxon>
        <taxon>Kitasatosporales</taxon>
        <taxon>Streptomycetaceae</taxon>
        <taxon>Streptomyces</taxon>
    </lineage>
</organism>
<gene>
    <name evidence="2" type="ORF">AT728_06185</name>
</gene>
<reference evidence="2 3" key="1">
    <citation type="submission" date="2015-12" db="EMBL/GenBank/DDBJ databases">
        <title>Draft genome sequence of Streptomyces silvensis ATCC 53525, a producer of novel hormone antagonists.</title>
        <authorList>
            <person name="Johnston C.W."/>
            <person name="Li Y."/>
            <person name="Magarvey N.A."/>
        </authorList>
    </citation>
    <scope>NUCLEOTIDE SEQUENCE [LARGE SCALE GENOMIC DNA]</scope>
    <source>
        <strain evidence="2 3">ATCC 53525</strain>
    </source>
</reference>
<keyword evidence="3" id="KW-1185">Reference proteome</keyword>
<comment type="caution">
    <text evidence="2">The sequence shown here is derived from an EMBL/GenBank/DDBJ whole genome shotgun (WGS) entry which is preliminary data.</text>
</comment>
<accession>A0A0W7X7B2</accession>
<dbReference type="EMBL" id="LOCL01000029">
    <property type="protein sequence ID" value="KUF18651.1"/>
    <property type="molecule type" value="Genomic_DNA"/>
</dbReference>